<sequence>MNKKTFWILASTYAATTFIFNTVLHTAFGAFLMTLSYFGLAFAIISFIYLLIQSFLRQFFYNRKKDPADK</sequence>
<gene>
    <name evidence="2" type="ORF">SAMN04487752_0001</name>
</gene>
<keyword evidence="1" id="KW-0472">Membrane</keyword>
<evidence type="ECO:0000256" key="1">
    <source>
        <dbReference type="SAM" id="Phobius"/>
    </source>
</evidence>
<organism evidence="2 3">
    <name type="scientific">Carnobacterium viridans</name>
    <dbReference type="NCBI Taxonomy" id="174587"/>
    <lineage>
        <taxon>Bacteria</taxon>
        <taxon>Bacillati</taxon>
        <taxon>Bacillota</taxon>
        <taxon>Bacilli</taxon>
        <taxon>Lactobacillales</taxon>
        <taxon>Carnobacteriaceae</taxon>
        <taxon>Carnobacterium</taxon>
    </lineage>
</organism>
<reference evidence="3" key="1">
    <citation type="submission" date="2016-10" db="EMBL/GenBank/DDBJ databases">
        <authorList>
            <person name="Varghese N."/>
            <person name="Submissions S."/>
        </authorList>
    </citation>
    <scope>NUCLEOTIDE SEQUENCE [LARGE SCALE GENOMIC DNA]</scope>
    <source>
        <strain evidence="3">MPL-11</strain>
    </source>
</reference>
<dbReference type="EMBL" id="FNJW01000001">
    <property type="protein sequence ID" value="SDQ02501.1"/>
    <property type="molecule type" value="Genomic_DNA"/>
</dbReference>
<evidence type="ECO:0000313" key="2">
    <source>
        <dbReference type="EMBL" id="SDQ02501.1"/>
    </source>
</evidence>
<feature type="transmembrane region" description="Helical" evidence="1">
    <location>
        <begin position="7"/>
        <end position="31"/>
    </location>
</feature>
<dbReference type="AlphaFoldDB" id="A0A1H0XI44"/>
<accession>A0A1H0XI44</accession>
<proteinExistence type="predicted"/>
<evidence type="ECO:0000313" key="3">
    <source>
        <dbReference type="Proteomes" id="UP000199481"/>
    </source>
</evidence>
<keyword evidence="3" id="KW-1185">Reference proteome</keyword>
<dbReference type="RefSeq" id="WP_089974244.1">
    <property type="nucleotide sequence ID" value="NZ_FNJW01000001.1"/>
</dbReference>
<protein>
    <submittedName>
        <fullName evidence="2">Uncharacterized protein</fullName>
    </submittedName>
</protein>
<name>A0A1H0XI44_9LACT</name>
<dbReference type="OrthoDB" id="2167193at2"/>
<keyword evidence="1" id="KW-1133">Transmembrane helix</keyword>
<feature type="transmembrane region" description="Helical" evidence="1">
    <location>
        <begin position="37"/>
        <end position="56"/>
    </location>
</feature>
<dbReference type="Proteomes" id="UP000199481">
    <property type="component" value="Unassembled WGS sequence"/>
</dbReference>
<keyword evidence="1" id="KW-0812">Transmembrane</keyword>